<organism evidence="1">
    <name type="scientific">Trypanosoma congolense (strain IL3000)</name>
    <dbReference type="NCBI Taxonomy" id="1068625"/>
    <lineage>
        <taxon>Eukaryota</taxon>
        <taxon>Discoba</taxon>
        <taxon>Euglenozoa</taxon>
        <taxon>Kinetoplastea</taxon>
        <taxon>Metakinetoplastina</taxon>
        <taxon>Trypanosomatida</taxon>
        <taxon>Trypanosomatidae</taxon>
        <taxon>Trypanosoma</taxon>
        <taxon>Nannomonas</taxon>
    </lineage>
</organism>
<dbReference type="AlphaFoldDB" id="G0US54"/>
<accession>G0US54</accession>
<protein>
    <submittedName>
        <fullName evidence="1">Uncharacterized protein</fullName>
    </submittedName>
</protein>
<proteinExistence type="predicted"/>
<gene>
    <name evidence="1" type="ORF">TCIL3000_8_4370</name>
</gene>
<dbReference type="VEuPathDB" id="TriTrypDB:TcIL3000_8_4370"/>
<evidence type="ECO:0000313" key="1">
    <source>
        <dbReference type="EMBL" id="CCC92216.1"/>
    </source>
</evidence>
<sequence length="185" mass="21624">MERLRSSALRSSRALFSSLQCSVAAISTGEFDHPPFQSRQRHTFNTLPVHDASRFGGRTAYLREIGPVNIKKQGRRFKKDPRTVQFNVDVWCAQQTLRKRWKQRDWEVVEVPFRLAPPEQQRVVPELYTDIPQMTDPARGDFSNIRNKVYDREELQDVLFPGTSSLLYPRLQRVDKDAMTLDKFL</sequence>
<dbReference type="EMBL" id="HE575321">
    <property type="protein sequence ID" value="CCC92216.1"/>
    <property type="molecule type" value="Genomic_DNA"/>
</dbReference>
<reference evidence="1" key="1">
    <citation type="journal article" date="2012" name="Proc. Natl. Acad. Sci. U.S.A.">
        <title>Antigenic diversity is generated by distinct evolutionary mechanisms in African trypanosome species.</title>
        <authorList>
            <person name="Jackson A.P."/>
            <person name="Berry A."/>
            <person name="Aslett M."/>
            <person name="Allison H.C."/>
            <person name="Burton P."/>
            <person name="Vavrova-Anderson J."/>
            <person name="Brown R."/>
            <person name="Browne H."/>
            <person name="Corton N."/>
            <person name="Hauser H."/>
            <person name="Gamble J."/>
            <person name="Gilderthorp R."/>
            <person name="Marcello L."/>
            <person name="McQuillan J."/>
            <person name="Otto T.D."/>
            <person name="Quail M.A."/>
            <person name="Sanders M.J."/>
            <person name="van Tonder A."/>
            <person name="Ginger M.L."/>
            <person name="Field M.C."/>
            <person name="Barry J.D."/>
            <person name="Hertz-Fowler C."/>
            <person name="Berriman M."/>
        </authorList>
    </citation>
    <scope>NUCLEOTIDE SEQUENCE</scope>
    <source>
        <strain evidence="1">IL3000</strain>
    </source>
</reference>
<name>G0US54_TRYCI</name>